<dbReference type="Gene3D" id="1.10.510.10">
    <property type="entry name" value="Transferase(Phosphotransferase) domain 1"/>
    <property type="match status" value="1"/>
</dbReference>
<sequence>RVGEGTYGTVYRAWREDGSEIAIKVCKQLGRSSGVPLAAYRELLAHRRLRTRCSPCLAQQLGAWMAGGKVEIGLAYVDTTLEAALADRPAELTALAVARVTGAVAEALGCMHREWFVHRDVSPNNILLSADLRAARLADFGMARPFLNPPAPLSRDGEVVKLAYRAPELLAAAAPQHGPPIDQWALGCVVVEMATRAPAFAA</sequence>
<dbReference type="GeneID" id="17254214"/>
<dbReference type="GeneID" id="17285661"/>
<dbReference type="PROSITE" id="PS00107">
    <property type="entry name" value="PROTEIN_KINASE_ATP"/>
    <property type="match status" value="1"/>
</dbReference>
<proteinExistence type="predicted"/>
<dbReference type="PROSITE" id="PS50011">
    <property type="entry name" value="PROTEIN_KINASE_DOM"/>
    <property type="match status" value="1"/>
</dbReference>
<dbReference type="InterPro" id="IPR008266">
    <property type="entry name" value="Tyr_kinase_AS"/>
</dbReference>
<evidence type="ECO:0000256" key="1">
    <source>
        <dbReference type="ARBA" id="ARBA00022741"/>
    </source>
</evidence>
<dbReference type="GO" id="GO:0005524">
    <property type="term" value="F:ATP binding"/>
    <property type="evidence" value="ECO:0007669"/>
    <property type="project" value="UniProtKB-UniRule"/>
</dbReference>
<evidence type="ECO:0000313" key="5">
    <source>
        <dbReference type="EnsemblProtists" id="EOD08063"/>
    </source>
</evidence>
<dbReference type="SUPFAM" id="SSF56112">
    <property type="entry name" value="Protein kinase-like (PK-like)"/>
    <property type="match status" value="1"/>
</dbReference>
<dbReference type="Gene3D" id="3.30.200.20">
    <property type="entry name" value="Phosphorylase Kinase, domain 1"/>
    <property type="match status" value="1"/>
</dbReference>
<protein>
    <recommendedName>
        <fullName evidence="4">Protein kinase domain-containing protein</fullName>
    </recommendedName>
</protein>
<accession>A0A0D3I9X8</accession>
<dbReference type="STRING" id="2903.R1BEC3"/>
<dbReference type="SMART" id="SM00220">
    <property type="entry name" value="S_TKc"/>
    <property type="match status" value="1"/>
</dbReference>
<dbReference type="Proteomes" id="UP000013827">
    <property type="component" value="Unassembled WGS sequence"/>
</dbReference>
<dbReference type="PROSITE" id="PS00109">
    <property type="entry name" value="PROTEIN_KINASE_TYR"/>
    <property type="match status" value="1"/>
</dbReference>
<evidence type="ECO:0000313" key="6">
    <source>
        <dbReference type="Proteomes" id="UP000013827"/>
    </source>
</evidence>
<dbReference type="GO" id="GO:0005634">
    <property type="term" value="C:nucleus"/>
    <property type="evidence" value="ECO:0007669"/>
    <property type="project" value="TreeGrafter"/>
</dbReference>
<feature type="domain" description="Protein kinase" evidence="4">
    <location>
        <begin position="1"/>
        <end position="202"/>
    </location>
</feature>
<dbReference type="GO" id="GO:0004674">
    <property type="term" value="F:protein serine/threonine kinase activity"/>
    <property type="evidence" value="ECO:0007669"/>
    <property type="project" value="TreeGrafter"/>
</dbReference>
<dbReference type="AlphaFoldDB" id="A0A0D3I9X8"/>
<evidence type="ECO:0000256" key="3">
    <source>
        <dbReference type="PROSITE-ProRule" id="PRU10141"/>
    </source>
</evidence>
<reference evidence="6" key="1">
    <citation type="journal article" date="2013" name="Nature">
        <title>Pan genome of the phytoplankton Emiliania underpins its global distribution.</title>
        <authorList>
            <person name="Read B.A."/>
            <person name="Kegel J."/>
            <person name="Klute M.J."/>
            <person name="Kuo A."/>
            <person name="Lefebvre S.C."/>
            <person name="Maumus F."/>
            <person name="Mayer C."/>
            <person name="Miller J."/>
            <person name="Monier A."/>
            <person name="Salamov A."/>
            <person name="Young J."/>
            <person name="Aguilar M."/>
            <person name="Claverie J.M."/>
            <person name="Frickenhaus S."/>
            <person name="Gonzalez K."/>
            <person name="Herman E.K."/>
            <person name="Lin Y.C."/>
            <person name="Napier J."/>
            <person name="Ogata H."/>
            <person name="Sarno A.F."/>
            <person name="Shmutz J."/>
            <person name="Schroeder D."/>
            <person name="de Vargas C."/>
            <person name="Verret F."/>
            <person name="von Dassow P."/>
            <person name="Valentin K."/>
            <person name="Van de Peer Y."/>
            <person name="Wheeler G."/>
            <person name="Dacks J.B."/>
            <person name="Delwiche C.F."/>
            <person name="Dyhrman S.T."/>
            <person name="Glockner G."/>
            <person name="John U."/>
            <person name="Richards T."/>
            <person name="Worden A.Z."/>
            <person name="Zhang X."/>
            <person name="Grigoriev I.V."/>
            <person name="Allen A.E."/>
            <person name="Bidle K."/>
            <person name="Borodovsky M."/>
            <person name="Bowler C."/>
            <person name="Brownlee C."/>
            <person name="Cock J.M."/>
            <person name="Elias M."/>
            <person name="Gladyshev V.N."/>
            <person name="Groth M."/>
            <person name="Guda C."/>
            <person name="Hadaegh A."/>
            <person name="Iglesias-Rodriguez M.D."/>
            <person name="Jenkins J."/>
            <person name="Jones B.M."/>
            <person name="Lawson T."/>
            <person name="Leese F."/>
            <person name="Lindquist E."/>
            <person name="Lobanov A."/>
            <person name="Lomsadze A."/>
            <person name="Malik S.B."/>
            <person name="Marsh M.E."/>
            <person name="Mackinder L."/>
            <person name="Mock T."/>
            <person name="Mueller-Roeber B."/>
            <person name="Pagarete A."/>
            <person name="Parker M."/>
            <person name="Probert I."/>
            <person name="Quesneville H."/>
            <person name="Raines C."/>
            <person name="Rensing S.A."/>
            <person name="Riano-Pachon D.M."/>
            <person name="Richier S."/>
            <person name="Rokitta S."/>
            <person name="Shiraiwa Y."/>
            <person name="Soanes D.M."/>
            <person name="van der Giezen M."/>
            <person name="Wahlund T.M."/>
            <person name="Williams B."/>
            <person name="Wilson W."/>
            <person name="Wolfe G."/>
            <person name="Wurch L.L."/>
        </authorList>
    </citation>
    <scope>NUCLEOTIDE SEQUENCE</scope>
</reference>
<keyword evidence="6" id="KW-1185">Reference proteome</keyword>
<feature type="binding site" evidence="3">
    <location>
        <position position="24"/>
    </location>
    <ligand>
        <name>ATP</name>
        <dbReference type="ChEBI" id="CHEBI:30616"/>
    </ligand>
</feature>
<dbReference type="PANTHER" id="PTHR24056">
    <property type="entry name" value="CELL DIVISION PROTEIN KINASE"/>
    <property type="match status" value="1"/>
</dbReference>
<keyword evidence="1 3" id="KW-0547">Nucleotide-binding</keyword>
<dbReference type="RefSeq" id="XP_005760492.1">
    <property type="nucleotide sequence ID" value="XM_005760435.1"/>
</dbReference>
<dbReference type="PaxDb" id="2903-EOD08063"/>
<name>A0A0D3I9X8_EMIH1</name>
<dbReference type="KEGG" id="ehx:EMIHUDRAFT_43746"/>
<dbReference type="EnsemblProtists" id="EOD40390">
    <property type="protein sequence ID" value="EOD40390"/>
    <property type="gene ID" value="EMIHUDRAFT_43746"/>
</dbReference>
<dbReference type="InterPro" id="IPR000719">
    <property type="entry name" value="Prot_kinase_dom"/>
</dbReference>
<dbReference type="RefSeq" id="XP_005792819.1">
    <property type="nucleotide sequence ID" value="XM_005792762.1"/>
</dbReference>
<evidence type="ECO:0000259" key="4">
    <source>
        <dbReference type="PROSITE" id="PS50011"/>
    </source>
</evidence>
<dbReference type="InterPro" id="IPR017441">
    <property type="entry name" value="Protein_kinase_ATP_BS"/>
</dbReference>
<keyword evidence="2 3" id="KW-0067">ATP-binding</keyword>
<dbReference type="InterPro" id="IPR050108">
    <property type="entry name" value="CDK"/>
</dbReference>
<evidence type="ECO:0000256" key="2">
    <source>
        <dbReference type="ARBA" id="ARBA00022840"/>
    </source>
</evidence>
<reference evidence="5" key="2">
    <citation type="submission" date="2024-10" db="UniProtKB">
        <authorList>
            <consortium name="EnsemblProtists"/>
        </authorList>
    </citation>
    <scope>IDENTIFICATION</scope>
</reference>
<dbReference type="EnsemblProtists" id="EOD08063">
    <property type="protein sequence ID" value="EOD08063"/>
    <property type="gene ID" value="EMIHUDRAFT_43728"/>
</dbReference>
<dbReference type="InterPro" id="IPR011009">
    <property type="entry name" value="Kinase-like_dom_sf"/>
</dbReference>
<dbReference type="eggNOG" id="KOG0663">
    <property type="taxonomic scope" value="Eukaryota"/>
</dbReference>
<dbReference type="HOGENOM" id="CLU_000288_181_1_1"/>
<dbReference type="KEGG" id="ehx:EMIHUDRAFT_43728"/>
<organism evidence="5 6">
    <name type="scientific">Emiliania huxleyi (strain CCMP1516)</name>
    <dbReference type="NCBI Taxonomy" id="280463"/>
    <lineage>
        <taxon>Eukaryota</taxon>
        <taxon>Haptista</taxon>
        <taxon>Haptophyta</taxon>
        <taxon>Prymnesiophyceae</taxon>
        <taxon>Isochrysidales</taxon>
        <taxon>Noelaerhabdaceae</taxon>
        <taxon>Emiliania</taxon>
    </lineage>
</organism>
<dbReference type="Pfam" id="PF00069">
    <property type="entry name" value="Pkinase"/>
    <property type="match status" value="1"/>
</dbReference>